<gene>
    <name evidence="11" type="ORF">ANCCAN_09214</name>
</gene>
<evidence type="ECO:0000259" key="10">
    <source>
        <dbReference type="PROSITE" id="PS50808"/>
    </source>
</evidence>
<accession>A0A368GP58</accession>
<dbReference type="SMART" id="SM00614">
    <property type="entry name" value="ZnF_BED"/>
    <property type="match status" value="1"/>
</dbReference>
<reference evidence="11 12" key="1">
    <citation type="submission" date="2014-10" db="EMBL/GenBank/DDBJ databases">
        <title>Draft genome of the hookworm Ancylostoma caninum.</title>
        <authorList>
            <person name="Mitreva M."/>
        </authorList>
    </citation>
    <scope>NUCLEOTIDE SEQUENCE [LARGE SCALE GENOMIC DNA]</scope>
    <source>
        <strain evidence="11 12">Baltimore</strain>
    </source>
</reference>
<proteinExistence type="predicted"/>
<evidence type="ECO:0000256" key="7">
    <source>
        <dbReference type="ARBA" id="ARBA00023242"/>
    </source>
</evidence>
<evidence type="ECO:0000256" key="4">
    <source>
        <dbReference type="ARBA" id="ARBA00022833"/>
    </source>
</evidence>
<evidence type="ECO:0000256" key="6">
    <source>
        <dbReference type="ARBA" id="ARBA00023163"/>
    </source>
</evidence>
<dbReference type="SUPFAM" id="SSF57667">
    <property type="entry name" value="beta-beta-alpha zinc fingers"/>
    <property type="match status" value="1"/>
</dbReference>
<dbReference type="STRING" id="29170.A0A368GP58"/>
<evidence type="ECO:0000256" key="3">
    <source>
        <dbReference type="ARBA" id="ARBA00022771"/>
    </source>
</evidence>
<evidence type="ECO:0000256" key="2">
    <source>
        <dbReference type="ARBA" id="ARBA00022723"/>
    </source>
</evidence>
<evidence type="ECO:0000313" key="11">
    <source>
        <dbReference type="EMBL" id="RCN44775.1"/>
    </source>
</evidence>
<evidence type="ECO:0000256" key="9">
    <source>
        <dbReference type="SAM" id="MobiDB-lite"/>
    </source>
</evidence>
<evidence type="ECO:0000313" key="12">
    <source>
        <dbReference type="Proteomes" id="UP000252519"/>
    </source>
</evidence>
<keyword evidence="3 8" id="KW-0863">Zinc-finger</keyword>
<evidence type="ECO:0000256" key="8">
    <source>
        <dbReference type="PROSITE-ProRule" id="PRU00027"/>
    </source>
</evidence>
<dbReference type="Pfam" id="PF02892">
    <property type="entry name" value="zf-BED"/>
    <property type="match status" value="1"/>
</dbReference>
<keyword evidence="6" id="KW-0804">Transcription</keyword>
<feature type="region of interest" description="Disordered" evidence="9">
    <location>
        <begin position="49"/>
        <end position="69"/>
    </location>
</feature>
<dbReference type="InterPro" id="IPR036236">
    <property type="entry name" value="Znf_C2H2_sf"/>
</dbReference>
<dbReference type="GO" id="GO:0008270">
    <property type="term" value="F:zinc ion binding"/>
    <property type="evidence" value="ECO:0007669"/>
    <property type="project" value="UniProtKB-KW"/>
</dbReference>
<dbReference type="PROSITE" id="PS50808">
    <property type="entry name" value="ZF_BED"/>
    <property type="match status" value="1"/>
</dbReference>
<dbReference type="SUPFAM" id="SSF53098">
    <property type="entry name" value="Ribonuclease H-like"/>
    <property type="match status" value="1"/>
</dbReference>
<evidence type="ECO:0000256" key="5">
    <source>
        <dbReference type="ARBA" id="ARBA00023015"/>
    </source>
</evidence>
<comment type="caution">
    <text evidence="11">The sequence shown here is derived from an EMBL/GenBank/DDBJ whole genome shotgun (WGS) entry which is preliminary data.</text>
</comment>
<dbReference type="InterPro" id="IPR052035">
    <property type="entry name" value="ZnF_BED_domain_contain"/>
</dbReference>
<organism evidence="11 12">
    <name type="scientific">Ancylostoma caninum</name>
    <name type="common">Dog hookworm</name>
    <dbReference type="NCBI Taxonomy" id="29170"/>
    <lineage>
        <taxon>Eukaryota</taxon>
        <taxon>Metazoa</taxon>
        <taxon>Ecdysozoa</taxon>
        <taxon>Nematoda</taxon>
        <taxon>Chromadorea</taxon>
        <taxon>Rhabditida</taxon>
        <taxon>Rhabditina</taxon>
        <taxon>Rhabditomorpha</taxon>
        <taxon>Strongyloidea</taxon>
        <taxon>Ancylostomatidae</taxon>
        <taxon>Ancylostomatinae</taxon>
        <taxon>Ancylostoma</taxon>
    </lineage>
</organism>
<keyword evidence="12" id="KW-1185">Reference proteome</keyword>
<dbReference type="GO" id="GO:0005634">
    <property type="term" value="C:nucleus"/>
    <property type="evidence" value="ECO:0007669"/>
    <property type="project" value="UniProtKB-SubCell"/>
</dbReference>
<dbReference type="InterPro" id="IPR012337">
    <property type="entry name" value="RNaseH-like_sf"/>
</dbReference>
<dbReference type="SUPFAM" id="SSF140996">
    <property type="entry name" value="Hermes dimerisation domain"/>
    <property type="match status" value="1"/>
</dbReference>
<dbReference type="OrthoDB" id="10023262at2759"/>
<dbReference type="EMBL" id="JOJR01000120">
    <property type="protein sequence ID" value="RCN44775.1"/>
    <property type="molecule type" value="Genomic_DNA"/>
</dbReference>
<dbReference type="Proteomes" id="UP000252519">
    <property type="component" value="Unassembled WGS sequence"/>
</dbReference>
<keyword evidence="5" id="KW-0805">Transcription regulation</keyword>
<dbReference type="PANTHER" id="PTHR46481">
    <property type="entry name" value="ZINC FINGER BED DOMAIN-CONTAINING PROTEIN 4"/>
    <property type="match status" value="1"/>
</dbReference>
<keyword evidence="7" id="KW-0539">Nucleus</keyword>
<feature type="compositionally biased region" description="Polar residues" evidence="9">
    <location>
        <begin position="58"/>
        <end position="69"/>
    </location>
</feature>
<name>A0A368GP58_ANCCA</name>
<dbReference type="PANTHER" id="PTHR46481:SF10">
    <property type="entry name" value="ZINC FINGER BED DOMAIN-CONTAINING PROTEIN 39"/>
    <property type="match status" value="1"/>
</dbReference>
<dbReference type="InterPro" id="IPR003656">
    <property type="entry name" value="Znf_BED"/>
</dbReference>
<protein>
    <submittedName>
        <fullName evidence="11">BED zinc finger</fullName>
    </submittedName>
</protein>
<feature type="domain" description="BED-type" evidence="10">
    <location>
        <begin position="1"/>
        <end position="56"/>
    </location>
</feature>
<dbReference type="GO" id="GO:0009791">
    <property type="term" value="P:post-embryonic development"/>
    <property type="evidence" value="ECO:0007669"/>
    <property type="project" value="UniProtKB-ARBA"/>
</dbReference>
<sequence length="460" mass="52130">MSSVWKFYKRAVEGEDRREYATCKFCTKSFKIPRSKTTSNLLSHLNKCHKSEMEQSSEDNQNGTDTGVSQQKLEDVFKRKLNSRVKHTLDRKLVTFIAKSAVPLNIAAEDYFKDFISELNPGYTVPCPKTLLSLMKAEVESIDETNKKIFCKGGVQIAITADGWSSKNSSSSLLAVTGHALSADFSVRKDVILDVIPMEEESKTAAVVADKIRECLARLDIPPNSISFLIADGATVMSRAAFELDIEYMHCCAHIVNLAVRASLELDTVREPLKIVKRVAAKLNRSGKLKNMFKRFLKEESLQMTLPMTDSPTRWSSTYYMICDFLNTLPAVEKLLEFLRCSPLEDNEIRLLKAIRVFLEPFQTMTKQVCYQSACISMYIPVGKALITTTEGNLENARKEAAAFGECLLLKTKAYFEEFFENRSLQFATLCDARFAYLETVFTKEKWNEISDDFINCRCT</sequence>
<keyword evidence="4" id="KW-0862">Zinc</keyword>
<evidence type="ECO:0000256" key="1">
    <source>
        <dbReference type="ARBA" id="ARBA00004123"/>
    </source>
</evidence>
<keyword evidence="2" id="KW-0479">Metal-binding</keyword>
<dbReference type="GO" id="GO:0003677">
    <property type="term" value="F:DNA binding"/>
    <property type="evidence" value="ECO:0007669"/>
    <property type="project" value="InterPro"/>
</dbReference>
<dbReference type="AlphaFoldDB" id="A0A368GP58"/>
<comment type="subcellular location">
    <subcellularLocation>
        <location evidence="1">Nucleus</location>
    </subcellularLocation>
</comment>